<dbReference type="AlphaFoldDB" id="A0A392P6X9"/>
<keyword evidence="2" id="KW-1185">Reference proteome</keyword>
<name>A0A392P6X9_9FABA</name>
<dbReference type="EMBL" id="LXQA010066760">
    <property type="protein sequence ID" value="MCI07813.1"/>
    <property type="molecule type" value="Genomic_DNA"/>
</dbReference>
<feature type="non-terminal residue" evidence="1">
    <location>
        <position position="1"/>
    </location>
</feature>
<feature type="non-terminal residue" evidence="1">
    <location>
        <position position="94"/>
    </location>
</feature>
<accession>A0A392P6X9</accession>
<protein>
    <submittedName>
        <fullName evidence="1">Alpha-aminoadipic semialdehyde synthase-like</fullName>
    </submittedName>
</protein>
<sequence length="94" mass="10773">CSGAQEIFKLLPHTFVDPSRLSELQNKETNQAKHGSKRIFQVYGCIVTAKDMVEPKDPMKVFDKVDYYAHPEHYNPIFHEKVAPYASVIGRSIH</sequence>
<proteinExistence type="predicted"/>
<dbReference type="Proteomes" id="UP000265520">
    <property type="component" value="Unassembled WGS sequence"/>
</dbReference>
<comment type="caution">
    <text evidence="1">The sequence shown here is derived from an EMBL/GenBank/DDBJ whole genome shotgun (WGS) entry which is preliminary data.</text>
</comment>
<organism evidence="1 2">
    <name type="scientific">Trifolium medium</name>
    <dbReference type="NCBI Taxonomy" id="97028"/>
    <lineage>
        <taxon>Eukaryota</taxon>
        <taxon>Viridiplantae</taxon>
        <taxon>Streptophyta</taxon>
        <taxon>Embryophyta</taxon>
        <taxon>Tracheophyta</taxon>
        <taxon>Spermatophyta</taxon>
        <taxon>Magnoliopsida</taxon>
        <taxon>eudicotyledons</taxon>
        <taxon>Gunneridae</taxon>
        <taxon>Pentapetalae</taxon>
        <taxon>rosids</taxon>
        <taxon>fabids</taxon>
        <taxon>Fabales</taxon>
        <taxon>Fabaceae</taxon>
        <taxon>Papilionoideae</taxon>
        <taxon>50 kb inversion clade</taxon>
        <taxon>NPAAA clade</taxon>
        <taxon>Hologalegina</taxon>
        <taxon>IRL clade</taxon>
        <taxon>Trifolieae</taxon>
        <taxon>Trifolium</taxon>
    </lineage>
</organism>
<evidence type="ECO:0000313" key="2">
    <source>
        <dbReference type="Proteomes" id="UP000265520"/>
    </source>
</evidence>
<reference evidence="1 2" key="1">
    <citation type="journal article" date="2018" name="Front. Plant Sci.">
        <title>Red Clover (Trifolium pratense) and Zigzag Clover (T. medium) - A Picture of Genomic Similarities and Differences.</title>
        <authorList>
            <person name="Dluhosova J."/>
            <person name="Istvanek J."/>
            <person name="Nedelnik J."/>
            <person name="Repkova J."/>
        </authorList>
    </citation>
    <scope>NUCLEOTIDE SEQUENCE [LARGE SCALE GENOMIC DNA]</scope>
    <source>
        <strain evidence="2">cv. 10/8</strain>
        <tissue evidence="1">Leaf</tissue>
    </source>
</reference>
<evidence type="ECO:0000313" key="1">
    <source>
        <dbReference type="EMBL" id="MCI07813.1"/>
    </source>
</evidence>